<comment type="cofactor">
    <cofactor evidence="2">
        <name>Mg(2+)</name>
        <dbReference type="ChEBI" id="CHEBI:18420"/>
    </cofactor>
</comment>
<evidence type="ECO:0000256" key="11">
    <source>
        <dbReference type="ARBA" id="ARBA00023211"/>
    </source>
</evidence>
<comment type="caution">
    <text evidence="19">The sequence shown here is derived from an EMBL/GenBank/DDBJ whole genome shotgun (WGS) entry which is preliminary data.</text>
</comment>
<feature type="domain" description="Serine/threonine specific protein phosphatases" evidence="18">
    <location>
        <begin position="179"/>
        <end position="456"/>
    </location>
</feature>
<evidence type="ECO:0000256" key="16">
    <source>
        <dbReference type="PIRSR" id="PIRSR033096-1"/>
    </source>
</evidence>
<dbReference type="PANTHER" id="PTHR45668">
    <property type="entry name" value="SERINE/THREONINE-PROTEIN PHOSPHATASE 5-RELATED"/>
    <property type="match status" value="1"/>
</dbReference>
<dbReference type="InterPro" id="IPR006186">
    <property type="entry name" value="Ser/Thr-sp_prot-phosphatase"/>
</dbReference>
<dbReference type="InterPro" id="IPR011990">
    <property type="entry name" value="TPR-like_helical_dom_sf"/>
</dbReference>
<feature type="repeat" description="TPR" evidence="17">
    <location>
        <begin position="74"/>
        <end position="107"/>
    </location>
</feature>
<dbReference type="InterPro" id="IPR041753">
    <property type="entry name" value="PP5_C"/>
</dbReference>
<dbReference type="InterPro" id="IPR004843">
    <property type="entry name" value="Calcineurin-like_PHP"/>
</dbReference>
<dbReference type="Gene3D" id="3.60.21.10">
    <property type="match status" value="1"/>
</dbReference>
<dbReference type="Pfam" id="PF00149">
    <property type="entry name" value="Metallophos"/>
    <property type="match status" value="1"/>
</dbReference>
<keyword evidence="10" id="KW-0904">Protein phosphatase</keyword>
<dbReference type="SMART" id="SM00156">
    <property type="entry name" value="PP2Ac"/>
    <property type="match status" value="1"/>
</dbReference>
<dbReference type="Pfam" id="PF08321">
    <property type="entry name" value="PPP5"/>
    <property type="match status" value="1"/>
</dbReference>
<evidence type="ECO:0000256" key="2">
    <source>
        <dbReference type="ARBA" id="ARBA00001946"/>
    </source>
</evidence>
<feature type="repeat" description="TPR" evidence="17">
    <location>
        <begin position="7"/>
        <end position="40"/>
    </location>
</feature>
<evidence type="ECO:0000256" key="3">
    <source>
        <dbReference type="ARBA" id="ARBA00004123"/>
    </source>
</evidence>
<evidence type="ECO:0000256" key="14">
    <source>
        <dbReference type="ARBA" id="ARBA00048832"/>
    </source>
</evidence>
<name>A0A3L6L1N0_9TRYP</name>
<dbReference type="EC" id="3.1.3.16" evidence="5"/>
<comment type="catalytic activity">
    <reaction evidence="14">
        <text>O-phospho-L-threonyl-[protein] + H2O = L-threonyl-[protein] + phosphate</text>
        <dbReference type="Rhea" id="RHEA:47004"/>
        <dbReference type="Rhea" id="RHEA-COMP:11060"/>
        <dbReference type="Rhea" id="RHEA-COMP:11605"/>
        <dbReference type="ChEBI" id="CHEBI:15377"/>
        <dbReference type="ChEBI" id="CHEBI:30013"/>
        <dbReference type="ChEBI" id="CHEBI:43474"/>
        <dbReference type="ChEBI" id="CHEBI:61977"/>
        <dbReference type="EC" id="3.1.3.16"/>
    </reaction>
    <physiologicalReaction direction="left-to-right" evidence="14">
        <dbReference type="Rhea" id="RHEA:47005"/>
    </physiologicalReaction>
</comment>
<dbReference type="Proteomes" id="UP000266743">
    <property type="component" value="Chromosome 10"/>
</dbReference>
<keyword evidence="9 17" id="KW-0802">TPR repeat</keyword>
<comment type="catalytic activity">
    <reaction evidence="13">
        <text>O-phospho-L-seryl-[protein] + H2O = L-seryl-[protein] + phosphate</text>
        <dbReference type="Rhea" id="RHEA:20629"/>
        <dbReference type="Rhea" id="RHEA-COMP:9863"/>
        <dbReference type="Rhea" id="RHEA-COMP:11604"/>
        <dbReference type="ChEBI" id="CHEBI:15377"/>
        <dbReference type="ChEBI" id="CHEBI:29999"/>
        <dbReference type="ChEBI" id="CHEBI:43474"/>
        <dbReference type="ChEBI" id="CHEBI:83421"/>
        <dbReference type="EC" id="3.1.3.16"/>
    </reaction>
    <physiologicalReaction direction="left-to-right" evidence="13">
        <dbReference type="Rhea" id="RHEA:20630"/>
    </physiologicalReaction>
</comment>
<dbReference type="Gene3D" id="1.25.40.10">
    <property type="entry name" value="Tetratricopeptide repeat domain"/>
    <property type="match status" value="1"/>
</dbReference>
<evidence type="ECO:0000256" key="15">
    <source>
        <dbReference type="ARBA" id="ARBA00073946"/>
    </source>
</evidence>
<evidence type="ECO:0000256" key="10">
    <source>
        <dbReference type="ARBA" id="ARBA00022912"/>
    </source>
</evidence>
<evidence type="ECO:0000256" key="9">
    <source>
        <dbReference type="ARBA" id="ARBA00022803"/>
    </source>
</evidence>
<evidence type="ECO:0000256" key="6">
    <source>
        <dbReference type="ARBA" id="ARBA00022723"/>
    </source>
</evidence>
<comment type="subcellular location">
    <subcellularLocation>
        <location evidence="3">Nucleus</location>
    </subcellularLocation>
</comment>
<keyword evidence="11" id="KW-0464">Manganese</keyword>
<keyword evidence="12" id="KW-0539">Nucleus</keyword>
<evidence type="ECO:0000256" key="5">
    <source>
        <dbReference type="ARBA" id="ARBA00013081"/>
    </source>
</evidence>
<evidence type="ECO:0000256" key="12">
    <source>
        <dbReference type="ARBA" id="ARBA00023242"/>
    </source>
</evidence>
<dbReference type="InterPro" id="IPR019734">
    <property type="entry name" value="TPR_rpt"/>
</dbReference>
<dbReference type="SMART" id="SM00028">
    <property type="entry name" value="TPR"/>
    <property type="match status" value="3"/>
</dbReference>
<evidence type="ECO:0000259" key="18">
    <source>
        <dbReference type="SMART" id="SM00156"/>
    </source>
</evidence>
<feature type="active site" description="Proton donor/acceptor" evidence="16">
    <location>
        <position position="279"/>
    </location>
</feature>
<evidence type="ECO:0000256" key="7">
    <source>
        <dbReference type="ARBA" id="ARBA00022737"/>
    </source>
</evidence>
<dbReference type="PIRSF" id="PIRSF033096">
    <property type="entry name" value="PPPtase_5"/>
    <property type="match status" value="1"/>
</dbReference>
<dbReference type="CDD" id="cd07417">
    <property type="entry name" value="MPP_PP5_C"/>
    <property type="match status" value="1"/>
</dbReference>
<dbReference type="SUPFAM" id="SSF48452">
    <property type="entry name" value="TPR-like"/>
    <property type="match status" value="1"/>
</dbReference>
<sequence length="472" mass="53297">MAGVEEADKLKQLGNAAFSERKWHLAIDMYTKAIELTKTPTLFCNRALAELRAELPGAALADADAALGIEPTFAKAYYHKASAYLSLGKHKQALTNYKKVVDLAPQNTDAQAKVEFCKKEIRRINFENAIMTPDEAPLSQTIKLGSVRADYDGPRIENETVTVEFVEAMKEHFRLEKLIDRHDVIFILLEVQKILKKCPNFVSINVPVGEDITVCGDTHGQYYDLLNIFKLNGNPLETNRYLFNGDFVDRGSYSFENIMTLFAYKVLYPDHFFLSRGNHEGISMNRMYGFEGEVTQKYNSEMFRLFTEVFNSLPIGHIINNEVFVVHGGLYSSDKVTLDDLQHPNRFRDIPESGLICESLWSDPQPMPGRAPSKRGVSCLSFGPDVTETFLNNNNLKLLVRSHEVKDEGYEIEHGGKCITVFSAPNYCDQMGNKGAFIRFTGGDMKPRFTTFAHVPHPGKRPMHYATGFGLF</sequence>
<dbReference type="EMBL" id="QSBY01000010">
    <property type="protein sequence ID" value="RHW69621.1"/>
    <property type="molecule type" value="Genomic_DNA"/>
</dbReference>
<gene>
    <name evidence="19" type="ORF">DPX39_100142900</name>
</gene>
<dbReference type="InterPro" id="IPR013235">
    <property type="entry name" value="PPP_dom"/>
</dbReference>
<keyword evidence="6" id="KW-0479">Metal-binding</keyword>
<evidence type="ECO:0000256" key="8">
    <source>
        <dbReference type="ARBA" id="ARBA00022801"/>
    </source>
</evidence>
<accession>A0A3L6L1N0</accession>
<dbReference type="GO" id="GO:0046872">
    <property type="term" value="F:metal ion binding"/>
    <property type="evidence" value="ECO:0007669"/>
    <property type="project" value="UniProtKB-KW"/>
</dbReference>
<reference evidence="19" key="1">
    <citation type="submission" date="2018-09" db="EMBL/GenBank/DDBJ databases">
        <title>whole genome sequence of T. equiperdum IVM-t1 strain.</title>
        <authorList>
            <person name="Suganuma K."/>
        </authorList>
    </citation>
    <scope>NUCLEOTIDE SEQUENCE [LARGE SCALE GENOMIC DNA]</scope>
    <source>
        <strain evidence="19">IVM-t1</strain>
    </source>
</reference>
<dbReference type="Pfam" id="PF00515">
    <property type="entry name" value="TPR_1"/>
    <property type="match status" value="1"/>
</dbReference>
<dbReference type="PROSITE" id="PS50293">
    <property type="entry name" value="TPR_REGION"/>
    <property type="match status" value="1"/>
</dbReference>
<keyword evidence="8" id="KW-0378">Hydrolase</keyword>
<comment type="similarity">
    <text evidence="4">Belongs to the PPP phosphatase family. PP-5 (PP-T) subfamily.</text>
</comment>
<dbReference type="GO" id="GO:0004722">
    <property type="term" value="F:protein serine/threonine phosphatase activity"/>
    <property type="evidence" value="ECO:0007669"/>
    <property type="project" value="UniProtKB-EC"/>
</dbReference>
<dbReference type="PANTHER" id="PTHR45668:SF5">
    <property type="entry name" value="SERINE_THREONINE-PROTEIN PHOSPHATASE 5"/>
    <property type="match status" value="1"/>
</dbReference>
<dbReference type="InterPro" id="IPR051134">
    <property type="entry name" value="PPP_phosphatase"/>
</dbReference>
<dbReference type="GO" id="GO:0005737">
    <property type="term" value="C:cytoplasm"/>
    <property type="evidence" value="ECO:0007669"/>
    <property type="project" value="UniProtKB-ARBA"/>
</dbReference>
<dbReference type="InterPro" id="IPR029052">
    <property type="entry name" value="Metallo-depent_PP-like"/>
</dbReference>
<evidence type="ECO:0000256" key="17">
    <source>
        <dbReference type="PROSITE-ProRule" id="PRU00339"/>
    </source>
</evidence>
<evidence type="ECO:0000256" key="4">
    <source>
        <dbReference type="ARBA" id="ARBA00008786"/>
    </source>
</evidence>
<dbReference type="SUPFAM" id="SSF56300">
    <property type="entry name" value="Metallo-dependent phosphatases"/>
    <property type="match status" value="1"/>
</dbReference>
<proteinExistence type="inferred from homology"/>
<organism evidence="19">
    <name type="scientific">Trypanosoma brucei equiperdum</name>
    <dbReference type="NCBI Taxonomy" id="630700"/>
    <lineage>
        <taxon>Eukaryota</taxon>
        <taxon>Discoba</taxon>
        <taxon>Euglenozoa</taxon>
        <taxon>Kinetoplastea</taxon>
        <taxon>Metakinetoplastina</taxon>
        <taxon>Trypanosomatida</taxon>
        <taxon>Trypanosomatidae</taxon>
        <taxon>Trypanosoma</taxon>
    </lineage>
</organism>
<dbReference type="FunFam" id="3.60.21.10:FF:000036">
    <property type="entry name" value="Serine/threonine protein phosphatase 5"/>
    <property type="match status" value="1"/>
</dbReference>
<dbReference type="GO" id="GO:0005634">
    <property type="term" value="C:nucleus"/>
    <property type="evidence" value="ECO:0007669"/>
    <property type="project" value="UniProtKB-SubCell"/>
</dbReference>
<dbReference type="PROSITE" id="PS50005">
    <property type="entry name" value="TPR"/>
    <property type="match status" value="2"/>
</dbReference>
<protein>
    <recommendedName>
        <fullName evidence="15">Serine/threonine-protein phosphatase T</fullName>
        <ecNumber evidence="5">3.1.3.16</ecNumber>
    </recommendedName>
</protein>
<comment type="cofactor">
    <cofactor evidence="1">
        <name>Mn(2+)</name>
        <dbReference type="ChEBI" id="CHEBI:29035"/>
    </cofactor>
</comment>
<dbReference type="AlphaFoldDB" id="A0A3L6L1N0"/>
<keyword evidence="7" id="KW-0677">Repeat</keyword>
<dbReference type="PRINTS" id="PR00114">
    <property type="entry name" value="STPHPHTASE"/>
</dbReference>
<evidence type="ECO:0000313" key="19">
    <source>
        <dbReference type="EMBL" id="RHW69621.1"/>
    </source>
</evidence>
<evidence type="ECO:0000256" key="1">
    <source>
        <dbReference type="ARBA" id="ARBA00001936"/>
    </source>
</evidence>
<evidence type="ECO:0000256" key="13">
    <source>
        <dbReference type="ARBA" id="ARBA00047986"/>
    </source>
</evidence>